<feature type="region of interest" description="Disordered" evidence="1">
    <location>
        <begin position="1"/>
        <end position="28"/>
    </location>
</feature>
<dbReference type="RefSeq" id="WP_123689478.1">
    <property type="nucleotide sequence ID" value="NZ_AP019700.1"/>
</dbReference>
<dbReference type="Proteomes" id="UP000278222">
    <property type="component" value="Unassembled WGS sequence"/>
</dbReference>
<gene>
    <name evidence="2" type="ORF">EDC65_1968</name>
</gene>
<organism evidence="2 3">
    <name type="scientific">Stella humosa</name>
    <dbReference type="NCBI Taxonomy" id="94"/>
    <lineage>
        <taxon>Bacteria</taxon>
        <taxon>Pseudomonadati</taxon>
        <taxon>Pseudomonadota</taxon>
        <taxon>Alphaproteobacteria</taxon>
        <taxon>Rhodospirillales</taxon>
        <taxon>Stellaceae</taxon>
        <taxon>Stella</taxon>
    </lineage>
</organism>
<sequence length="143" mass="16061">MSRMPRGIRNHNPGNIDRGRDRWQGMAADQSGDPRFVVFEAPEWGVRAIVRVLRSYRDRHGLSTVRAIIARWAPPAENRTDLYVGFVCDRLGVGPDETVDIDRPEVLRTLVRAIIQKECGPGPLPGGDWYDQDTLDAGIRRAG</sequence>
<comment type="caution">
    <text evidence="2">The sequence shown here is derived from an EMBL/GenBank/DDBJ whole genome shotgun (WGS) entry which is preliminary data.</text>
</comment>
<proteinExistence type="predicted"/>
<protein>
    <recommendedName>
        <fullName evidence="4">Structural protein P5</fullName>
    </recommendedName>
</protein>
<dbReference type="EMBL" id="RJKX01000013">
    <property type="protein sequence ID" value="ROQ00172.1"/>
    <property type="molecule type" value="Genomic_DNA"/>
</dbReference>
<accession>A0A3N1M364</accession>
<keyword evidence="3" id="KW-1185">Reference proteome</keyword>
<evidence type="ECO:0000313" key="3">
    <source>
        <dbReference type="Proteomes" id="UP000278222"/>
    </source>
</evidence>
<name>A0A3N1M364_9PROT</name>
<dbReference type="OrthoDB" id="8849052at2"/>
<evidence type="ECO:0000256" key="1">
    <source>
        <dbReference type="SAM" id="MobiDB-lite"/>
    </source>
</evidence>
<evidence type="ECO:0008006" key="4">
    <source>
        <dbReference type="Google" id="ProtNLM"/>
    </source>
</evidence>
<evidence type="ECO:0000313" key="2">
    <source>
        <dbReference type="EMBL" id="ROQ00172.1"/>
    </source>
</evidence>
<dbReference type="AlphaFoldDB" id="A0A3N1M364"/>
<reference evidence="2 3" key="1">
    <citation type="submission" date="2018-11" db="EMBL/GenBank/DDBJ databases">
        <title>Genomic Encyclopedia of Type Strains, Phase IV (KMG-IV): sequencing the most valuable type-strain genomes for metagenomic binning, comparative biology and taxonomic classification.</title>
        <authorList>
            <person name="Goeker M."/>
        </authorList>
    </citation>
    <scope>NUCLEOTIDE SEQUENCE [LARGE SCALE GENOMIC DNA]</scope>
    <source>
        <strain evidence="2 3">DSM 5900</strain>
    </source>
</reference>